<dbReference type="AlphaFoldDB" id="A0A914PDR1"/>
<sequence length="269" mass="30193">MSQTIRQQLGKLKKRAEKIIDGYDVLTPKWNVTSISALKGMSMDADTCIKQFNAKYEKWETIVDTIQDDEERATEKEIFDSWKEDEDYVYVIQDLKSIIRDAAELTSVSTTTPLTPQTTTQSTTTQTTTTQTTTQATLKQTTTADVSKKMEEYELKAETRAHIQHETGSSYSSTSTAATIGPSNKGVCSFSNGNHVSGSYETYKTMDERFDQLRKKGRCFKCAVRNHSTVTCYAITTSSAAGEILVKLEIGEWMKQHENEYGKELFGNG</sequence>
<accession>A0A914PDR1</accession>
<evidence type="ECO:0000256" key="1">
    <source>
        <dbReference type="SAM" id="MobiDB-lite"/>
    </source>
</evidence>
<feature type="region of interest" description="Disordered" evidence="1">
    <location>
        <begin position="110"/>
        <end position="132"/>
    </location>
</feature>
<organism evidence="2 3">
    <name type="scientific">Panagrolaimus davidi</name>
    <dbReference type="NCBI Taxonomy" id="227884"/>
    <lineage>
        <taxon>Eukaryota</taxon>
        <taxon>Metazoa</taxon>
        <taxon>Ecdysozoa</taxon>
        <taxon>Nematoda</taxon>
        <taxon>Chromadorea</taxon>
        <taxon>Rhabditida</taxon>
        <taxon>Tylenchina</taxon>
        <taxon>Panagrolaimomorpha</taxon>
        <taxon>Panagrolaimoidea</taxon>
        <taxon>Panagrolaimidae</taxon>
        <taxon>Panagrolaimus</taxon>
    </lineage>
</organism>
<reference evidence="3" key="1">
    <citation type="submission" date="2022-11" db="UniProtKB">
        <authorList>
            <consortium name="WormBaseParasite"/>
        </authorList>
    </citation>
    <scope>IDENTIFICATION</scope>
</reference>
<name>A0A914PDR1_9BILA</name>
<dbReference type="Proteomes" id="UP000887578">
    <property type="component" value="Unplaced"/>
</dbReference>
<dbReference type="WBParaSite" id="PDA_v2.g16306.t1">
    <property type="protein sequence ID" value="PDA_v2.g16306.t1"/>
    <property type="gene ID" value="PDA_v2.g16306"/>
</dbReference>
<evidence type="ECO:0000313" key="3">
    <source>
        <dbReference type="WBParaSite" id="PDA_v2.g16306.t1"/>
    </source>
</evidence>
<protein>
    <submittedName>
        <fullName evidence="3">Uncharacterized protein</fullName>
    </submittedName>
</protein>
<evidence type="ECO:0000313" key="2">
    <source>
        <dbReference type="Proteomes" id="UP000887578"/>
    </source>
</evidence>
<keyword evidence="2" id="KW-1185">Reference proteome</keyword>
<proteinExistence type="predicted"/>